<gene>
    <name evidence="1" type="ORF">O1611_g2217</name>
</gene>
<keyword evidence="2" id="KW-1185">Reference proteome</keyword>
<organism evidence="1 2">
    <name type="scientific">Lasiodiplodia mahajangana</name>
    <dbReference type="NCBI Taxonomy" id="1108764"/>
    <lineage>
        <taxon>Eukaryota</taxon>
        <taxon>Fungi</taxon>
        <taxon>Dikarya</taxon>
        <taxon>Ascomycota</taxon>
        <taxon>Pezizomycotina</taxon>
        <taxon>Dothideomycetes</taxon>
        <taxon>Dothideomycetes incertae sedis</taxon>
        <taxon>Botryosphaeriales</taxon>
        <taxon>Botryosphaeriaceae</taxon>
        <taxon>Lasiodiplodia</taxon>
    </lineage>
</organism>
<reference evidence="1" key="1">
    <citation type="submission" date="2022-12" db="EMBL/GenBank/DDBJ databases">
        <title>Genome Sequence of Lasiodiplodia mahajangana.</title>
        <authorList>
            <person name="Buettner E."/>
        </authorList>
    </citation>
    <scope>NUCLEOTIDE SEQUENCE</scope>
    <source>
        <strain evidence="1">VT137</strain>
    </source>
</reference>
<sequence length="167" mass="16717">MENENANAAPVADMGPIHPAFLIEPLNPADFLLPGAPSAAPASASASASASSAGPSPDLSAPAPAPAPVVPAAGDAVAAAAPQPQPQPQQPAGPTLESCLRIPEFWEVDRSDWPAAAKALAELPPQRSVEKRKAAFKGKPPLSPAPSVAVVVVSLAGVLLRRLISAA</sequence>
<proteinExistence type="predicted"/>
<evidence type="ECO:0000313" key="1">
    <source>
        <dbReference type="EMBL" id="KAJ8131412.1"/>
    </source>
</evidence>
<comment type="caution">
    <text evidence="1">The sequence shown here is derived from an EMBL/GenBank/DDBJ whole genome shotgun (WGS) entry which is preliminary data.</text>
</comment>
<evidence type="ECO:0000313" key="2">
    <source>
        <dbReference type="Proteomes" id="UP001153332"/>
    </source>
</evidence>
<name>A0ACC2JVW1_9PEZI</name>
<accession>A0ACC2JVW1</accession>
<dbReference type="EMBL" id="JAPUUL010000296">
    <property type="protein sequence ID" value="KAJ8131412.1"/>
    <property type="molecule type" value="Genomic_DNA"/>
</dbReference>
<dbReference type="Proteomes" id="UP001153332">
    <property type="component" value="Unassembled WGS sequence"/>
</dbReference>
<protein>
    <submittedName>
        <fullName evidence="1">Uncharacterized protein</fullName>
    </submittedName>
</protein>